<evidence type="ECO:0008006" key="4">
    <source>
        <dbReference type="Google" id="ProtNLM"/>
    </source>
</evidence>
<dbReference type="RefSeq" id="WP_165345121.1">
    <property type="nucleotide sequence ID" value="NZ_JAAKZX010000277.1"/>
</dbReference>
<comment type="caution">
    <text evidence="2">The sequence shown here is derived from an EMBL/GenBank/DDBJ whole genome shotgun (WGS) entry which is preliminary data.</text>
</comment>
<sequence>MIATEVKNRFVTETRAQHIADRWNAVYPAMRSILDDVIKAQRGAERPTVDVARLERVRREMGQQDRGTFKACTRSPGAFSVSHAFSQVRRVVTVTSIGHPDAGAILRLCAELADAVAEAAVASRAEWEAERAAVPAQPVDGGHRDGADSEQTERGVTR</sequence>
<accession>A0ABX0E344</accession>
<feature type="region of interest" description="Disordered" evidence="1">
    <location>
        <begin position="131"/>
        <end position="158"/>
    </location>
</feature>
<evidence type="ECO:0000313" key="2">
    <source>
        <dbReference type="EMBL" id="NGO48641.1"/>
    </source>
</evidence>
<reference evidence="2 3" key="1">
    <citation type="submission" date="2020-02" db="EMBL/GenBank/DDBJ databases">
        <title>Whole-genome analyses of novel actinobacteria.</title>
        <authorList>
            <person name="Sahin N."/>
            <person name="Tokatli A."/>
        </authorList>
    </citation>
    <scope>NUCLEOTIDE SEQUENCE [LARGE SCALE GENOMIC DNA]</scope>
    <source>
        <strain evidence="2 3">YC419</strain>
    </source>
</reference>
<dbReference type="EMBL" id="JAAKZX010000277">
    <property type="protein sequence ID" value="NGO48641.1"/>
    <property type="molecule type" value="Genomic_DNA"/>
</dbReference>
<feature type="compositionally biased region" description="Basic and acidic residues" evidence="1">
    <location>
        <begin position="141"/>
        <end position="158"/>
    </location>
</feature>
<dbReference type="Proteomes" id="UP001518140">
    <property type="component" value="Unassembled WGS sequence"/>
</dbReference>
<name>A0ABX0E344_9ACTN</name>
<proteinExistence type="predicted"/>
<organism evidence="2 3">
    <name type="scientific">Streptomyces ureilyticus</name>
    <dbReference type="NCBI Taxonomy" id="1775131"/>
    <lineage>
        <taxon>Bacteria</taxon>
        <taxon>Bacillati</taxon>
        <taxon>Actinomycetota</taxon>
        <taxon>Actinomycetes</taxon>
        <taxon>Kitasatosporales</taxon>
        <taxon>Streptomycetaceae</taxon>
        <taxon>Streptomyces</taxon>
    </lineage>
</organism>
<evidence type="ECO:0000313" key="3">
    <source>
        <dbReference type="Proteomes" id="UP001518140"/>
    </source>
</evidence>
<protein>
    <recommendedName>
        <fullName evidence="4">Mutator family transposase</fullName>
    </recommendedName>
</protein>
<evidence type="ECO:0000256" key="1">
    <source>
        <dbReference type="SAM" id="MobiDB-lite"/>
    </source>
</evidence>
<keyword evidence="3" id="KW-1185">Reference proteome</keyword>
<gene>
    <name evidence="2" type="ORF">G6048_43410</name>
</gene>